<feature type="signal peptide" evidence="2">
    <location>
        <begin position="1"/>
        <end position="16"/>
    </location>
</feature>
<evidence type="ECO:0000256" key="1">
    <source>
        <dbReference type="SAM" id="MobiDB-lite"/>
    </source>
</evidence>
<dbReference type="AlphaFoldDB" id="A0A166QCW2"/>
<comment type="caution">
    <text evidence="3">The sequence shown here is derived from an EMBL/GenBank/DDBJ whole genome shotgun (WGS) entry which is preliminary data.</text>
</comment>
<dbReference type="Proteomes" id="UP000076584">
    <property type="component" value="Unassembled WGS sequence"/>
</dbReference>
<evidence type="ECO:0000313" key="3">
    <source>
        <dbReference type="EMBL" id="KZL67772.1"/>
    </source>
</evidence>
<proteinExistence type="predicted"/>
<sequence length="130" mass="14417">MRFTLALTTLVAVAMAAPLNSIVARQDELNAAIAALADENPADAEAAKGLLSRDLELTQDEEDEEISKRDNNATPQLTEDDEEEEEVTKRDNNATPQLTEDDEEEEEVTKRDNNATPQLTEDDDEEEETV</sequence>
<feature type="compositionally biased region" description="Acidic residues" evidence="1">
    <location>
        <begin position="120"/>
        <end position="130"/>
    </location>
</feature>
<organism evidence="3 4">
    <name type="scientific">Colletotrichum incanum</name>
    <name type="common">Soybean anthracnose fungus</name>
    <dbReference type="NCBI Taxonomy" id="1573173"/>
    <lineage>
        <taxon>Eukaryota</taxon>
        <taxon>Fungi</taxon>
        <taxon>Dikarya</taxon>
        <taxon>Ascomycota</taxon>
        <taxon>Pezizomycotina</taxon>
        <taxon>Sordariomycetes</taxon>
        <taxon>Hypocreomycetidae</taxon>
        <taxon>Glomerellales</taxon>
        <taxon>Glomerellaceae</taxon>
        <taxon>Colletotrichum</taxon>
        <taxon>Colletotrichum spaethianum species complex</taxon>
    </lineage>
</organism>
<evidence type="ECO:0000256" key="2">
    <source>
        <dbReference type="SAM" id="SignalP"/>
    </source>
</evidence>
<dbReference type="EMBL" id="LFIW01002528">
    <property type="protein sequence ID" value="KZL67772.1"/>
    <property type="molecule type" value="Genomic_DNA"/>
</dbReference>
<keyword evidence="4" id="KW-1185">Reference proteome</keyword>
<reference evidence="3 4" key="1">
    <citation type="submission" date="2015-06" db="EMBL/GenBank/DDBJ databases">
        <title>Survival trade-offs in plant roots during colonization by closely related pathogenic and mutualistic fungi.</title>
        <authorList>
            <person name="Hacquard S."/>
            <person name="Kracher B."/>
            <person name="Hiruma K."/>
            <person name="Weinman A."/>
            <person name="Muench P."/>
            <person name="Garrido Oter R."/>
            <person name="Ver Loren van Themaat E."/>
            <person name="Dallerey J.-F."/>
            <person name="Damm U."/>
            <person name="Henrissat B."/>
            <person name="Lespinet O."/>
            <person name="Thon M."/>
            <person name="Kemen E."/>
            <person name="McHardy A.C."/>
            <person name="Schulze-Lefert P."/>
            <person name="O'Connell R.J."/>
        </authorList>
    </citation>
    <scope>NUCLEOTIDE SEQUENCE [LARGE SCALE GENOMIC DNA]</scope>
    <source>
        <strain evidence="3 4">MAFF 238704</strain>
    </source>
</reference>
<gene>
    <name evidence="3" type="ORF">CI238_08299</name>
</gene>
<feature type="region of interest" description="Disordered" evidence="1">
    <location>
        <begin position="54"/>
        <end position="130"/>
    </location>
</feature>
<dbReference type="STRING" id="1573173.A0A166QCW2"/>
<feature type="chain" id="PRO_5007878629" evidence="2">
    <location>
        <begin position="17"/>
        <end position="130"/>
    </location>
</feature>
<accession>A0A166QCW2</accession>
<name>A0A166QCW2_COLIC</name>
<protein>
    <submittedName>
        <fullName evidence="3">Uncharacterized protein</fullName>
    </submittedName>
</protein>
<keyword evidence="2" id="KW-0732">Signal</keyword>
<evidence type="ECO:0000313" key="4">
    <source>
        <dbReference type="Proteomes" id="UP000076584"/>
    </source>
</evidence>